<evidence type="ECO:0000256" key="1">
    <source>
        <dbReference type="SAM" id="Phobius"/>
    </source>
</evidence>
<proteinExistence type="predicted"/>
<dbReference type="GeneID" id="9614862"/>
<accession>D8UME5</accession>
<keyword evidence="3" id="KW-1185">Reference proteome</keyword>
<dbReference type="EMBL" id="GL379043">
    <property type="protein sequence ID" value="EFJ39104.1"/>
    <property type="molecule type" value="Genomic_DNA"/>
</dbReference>
<dbReference type="InParanoid" id="D8UME5"/>
<keyword evidence="1" id="KW-0472">Membrane</keyword>
<evidence type="ECO:0000313" key="2">
    <source>
        <dbReference type="EMBL" id="EFJ39104.1"/>
    </source>
</evidence>
<evidence type="ECO:0000313" key="3">
    <source>
        <dbReference type="Proteomes" id="UP000001058"/>
    </source>
</evidence>
<reference evidence="2 3" key="1">
    <citation type="journal article" date="2010" name="Science">
        <title>Genomic analysis of organismal complexity in the multicellular green alga Volvox carteri.</title>
        <authorList>
            <person name="Prochnik S.E."/>
            <person name="Umen J."/>
            <person name="Nedelcu A.M."/>
            <person name="Hallmann A."/>
            <person name="Miller S.M."/>
            <person name="Nishii I."/>
            <person name="Ferris P."/>
            <person name="Kuo A."/>
            <person name="Mitros T."/>
            <person name="Fritz-Laylin L.K."/>
            <person name="Hellsten U."/>
            <person name="Chapman J."/>
            <person name="Simakov O."/>
            <person name="Rensing S.A."/>
            <person name="Terry A."/>
            <person name="Pangilinan J."/>
            <person name="Kapitonov V."/>
            <person name="Jurka J."/>
            <person name="Salamov A."/>
            <person name="Shapiro H."/>
            <person name="Schmutz J."/>
            <person name="Grimwood J."/>
            <person name="Lindquist E."/>
            <person name="Lucas S."/>
            <person name="Grigoriev I.V."/>
            <person name="Schmitt R."/>
            <person name="Kirk D."/>
            <person name="Rokhsar D.S."/>
        </authorList>
    </citation>
    <scope>NUCLEOTIDE SEQUENCE [LARGE SCALE GENOMIC DNA]</scope>
    <source>
        <strain evidence="3">f. Nagariensis / Eve</strain>
    </source>
</reference>
<keyword evidence="1" id="KW-1133">Transmembrane helix</keyword>
<protein>
    <submittedName>
        <fullName evidence="2">Uncharacterized protein</fullName>
    </submittedName>
</protein>
<dbReference type="AlphaFoldDB" id="D8UME5"/>
<feature type="non-terminal residue" evidence="2">
    <location>
        <position position="1"/>
    </location>
</feature>
<dbReference type="KEGG" id="vcn:VOLCADRAFT_71831"/>
<dbReference type="Proteomes" id="UP000001058">
    <property type="component" value="Unassembled WGS sequence"/>
</dbReference>
<gene>
    <name evidence="2" type="ORF">VOLCADRAFT_71831</name>
</gene>
<dbReference type="RefSeq" id="XP_002959831.1">
    <property type="nucleotide sequence ID" value="XM_002959785.1"/>
</dbReference>
<organism evidence="3">
    <name type="scientific">Volvox carteri f. nagariensis</name>
    <dbReference type="NCBI Taxonomy" id="3068"/>
    <lineage>
        <taxon>Eukaryota</taxon>
        <taxon>Viridiplantae</taxon>
        <taxon>Chlorophyta</taxon>
        <taxon>core chlorophytes</taxon>
        <taxon>Chlorophyceae</taxon>
        <taxon>CS clade</taxon>
        <taxon>Chlamydomonadales</taxon>
        <taxon>Volvocaceae</taxon>
        <taxon>Volvox</taxon>
    </lineage>
</organism>
<keyword evidence="1" id="KW-0812">Transmembrane</keyword>
<sequence length="58" mass="6507">AFVMELADILVLGTSAARRAGSSPAEGIDLTFKVKAKFVICIILNMYHIYINMYHIYI</sequence>
<feature type="transmembrane region" description="Helical" evidence="1">
    <location>
        <begin position="38"/>
        <end position="57"/>
    </location>
</feature>
<name>D8UME5_VOLCA</name>